<keyword evidence="1" id="KW-0805">Transcription regulation</keyword>
<organism evidence="5 6">
    <name type="scientific">Spirobacillus cienkowskii</name>
    <dbReference type="NCBI Taxonomy" id="495820"/>
    <lineage>
        <taxon>Bacteria</taxon>
        <taxon>Pseudomonadati</taxon>
        <taxon>Bdellovibrionota</taxon>
        <taxon>Oligoflexia</taxon>
        <taxon>Silvanigrellales</taxon>
        <taxon>Spirobacillus</taxon>
    </lineage>
</organism>
<keyword evidence="3" id="KW-0804">Transcription</keyword>
<dbReference type="GO" id="GO:0003700">
    <property type="term" value="F:DNA-binding transcription factor activity"/>
    <property type="evidence" value="ECO:0007669"/>
    <property type="project" value="InterPro"/>
</dbReference>
<dbReference type="SMART" id="SM00347">
    <property type="entry name" value="HTH_MARR"/>
    <property type="match status" value="1"/>
</dbReference>
<dbReference type="PANTHER" id="PTHR42756:SF1">
    <property type="entry name" value="TRANSCRIPTIONAL REPRESSOR OF EMRAB OPERON"/>
    <property type="match status" value="1"/>
</dbReference>
<dbReference type="PRINTS" id="PR00598">
    <property type="entry name" value="HTHMARR"/>
</dbReference>
<dbReference type="InterPro" id="IPR000835">
    <property type="entry name" value="HTH_MarR-typ"/>
</dbReference>
<evidence type="ECO:0000313" key="6">
    <source>
        <dbReference type="Proteomes" id="UP000253934"/>
    </source>
</evidence>
<evidence type="ECO:0000256" key="1">
    <source>
        <dbReference type="ARBA" id="ARBA00023015"/>
    </source>
</evidence>
<dbReference type="EMBL" id="QOVW01000011">
    <property type="protein sequence ID" value="RDB37046.1"/>
    <property type="molecule type" value="Genomic_DNA"/>
</dbReference>
<dbReference type="SUPFAM" id="SSF46785">
    <property type="entry name" value="Winged helix' DNA-binding domain"/>
    <property type="match status" value="1"/>
</dbReference>
<evidence type="ECO:0000259" key="4">
    <source>
        <dbReference type="PROSITE" id="PS50995"/>
    </source>
</evidence>
<dbReference type="PANTHER" id="PTHR42756">
    <property type="entry name" value="TRANSCRIPTIONAL REGULATOR, MARR"/>
    <property type="match status" value="1"/>
</dbReference>
<protein>
    <submittedName>
        <fullName evidence="5">MarR family transcriptional regulator</fullName>
    </submittedName>
</protein>
<proteinExistence type="predicted"/>
<dbReference type="AlphaFoldDB" id="A0A369L0S0"/>
<dbReference type="InterPro" id="IPR036390">
    <property type="entry name" value="WH_DNA-bd_sf"/>
</dbReference>
<dbReference type="InterPro" id="IPR036388">
    <property type="entry name" value="WH-like_DNA-bd_sf"/>
</dbReference>
<evidence type="ECO:0000256" key="2">
    <source>
        <dbReference type="ARBA" id="ARBA00023125"/>
    </source>
</evidence>
<gene>
    <name evidence="5" type="ORF">DCC88_01995</name>
</gene>
<evidence type="ECO:0000313" key="5">
    <source>
        <dbReference type="EMBL" id="RDB37046.1"/>
    </source>
</evidence>
<feature type="domain" description="HTH marR-type" evidence="4">
    <location>
        <begin position="1"/>
        <end position="158"/>
    </location>
</feature>
<dbReference type="Proteomes" id="UP000253934">
    <property type="component" value="Unassembled WGS sequence"/>
</dbReference>
<dbReference type="GO" id="GO:0003677">
    <property type="term" value="F:DNA binding"/>
    <property type="evidence" value="ECO:0007669"/>
    <property type="project" value="UniProtKB-KW"/>
</dbReference>
<keyword evidence="6" id="KW-1185">Reference proteome</keyword>
<dbReference type="Gene3D" id="1.10.10.10">
    <property type="entry name" value="Winged helix-like DNA-binding domain superfamily/Winged helix DNA-binding domain"/>
    <property type="match status" value="1"/>
</dbReference>
<accession>A0A369L0S0</accession>
<dbReference type="PROSITE" id="PS50995">
    <property type="entry name" value="HTH_MARR_2"/>
    <property type="match status" value="1"/>
</dbReference>
<comment type="caution">
    <text evidence="5">The sequence shown here is derived from an EMBL/GenBank/DDBJ whole genome shotgun (WGS) entry which is preliminary data.</text>
</comment>
<reference evidence="5" key="1">
    <citation type="submission" date="2018-04" db="EMBL/GenBank/DDBJ databases">
        <title>Draft genome sequence of the Candidatus Spirobacillus cienkowskii, a pathogen of freshwater Daphnia species, reconstructed from hemolymph metagenomic reads.</title>
        <authorList>
            <person name="Bresciani L."/>
            <person name="Lemos L.N."/>
            <person name="Wale N."/>
            <person name="Lin J.Y."/>
            <person name="Fernandes G.R."/>
            <person name="Duffy M.A."/>
            <person name="Rodrigues J.M."/>
        </authorList>
    </citation>
    <scope>NUCLEOTIDE SEQUENCE [LARGE SCALE GENOMIC DNA]</scope>
    <source>
        <strain evidence="5">Binning01</strain>
    </source>
</reference>
<name>A0A369L0S0_9BACT</name>
<dbReference type="Pfam" id="PF12802">
    <property type="entry name" value="MarR_2"/>
    <property type="match status" value="1"/>
</dbReference>
<sequence length="164" mass="19215">MDDLEIPTTEDVAKIPKFKTDNLNIDAILEFYFIDTTTLWRNKLDEMAKEFDLTRLERRILAYIGRNPGIRQADLALIMDVEPQSLTRSLENMDQKKWLQKQDDNKDKRAKCLHLTELGNSKLTDAFKISEHIRPKVLNGISEENKVLLTQVLKQLRKNLEINY</sequence>
<keyword evidence="2" id="KW-0238">DNA-binding</keyword>
<evidence type="ECO:0000256" key="3">
    <source>
        <dbReference type="ARBA" id="ARBA00023163"/>
    </source>
</evidence>